<dbReference type="OrthoDB" id="2018403at2759"/>
<feature type="domain" description="Carbohydrate binding module family 25" evidence="10">
    <location>
        <begin position="528"/>
        <end position="616"/>
    </location>
</feature>
<feature type="coiled-coil region" evidence="8">
    <location>
        <begin position="474"/>
        <end position="508"/>
    </location>
</feature>
<comment type="caution">
    <text evidence="11">The sequence shown here is derived from an EMBL/GenBank/DDBJ whole genome shotgun (WGS) entry which is preliminary data.</text>
</comment>
<evidence type="ECO:0000256" key="1">
    <source>
        <dbReference type="ARBA" id="ARBA00001478"/>
    </source>
</evidence>
<evidence type="ECO:0000313" key="12">
    <source>
        <dbReference type="Proteomes" id="UP000239649"/>
    </source>
</evidence>
<dbReference type="AlphaFoldDB" id="A0A2P6UZ87"/>
<comment type="catalytic activity">
    <reaction evidence="1">
        <text>[(1-&gt;4)-alpha-D-glucosyl](n) + ADP-alpha-D-glucose = [(1-&gt;4)-alpha-D-glucosyl](n+1) + ADP + H(+)</text>
        <dbReference type="Rhea" id="RHEA:18189"/>
        <dbReference type="Rhea" id="RHEA-COMP:9584"/>
        <dbReference type="Rhea" id="RHEA-COMP:9587"/>
        <dbReference type="ChEBI" id="CHEBI:15378"/>
        <dbReference type="ChEBI" id="CHEBI:15444"/>
        <dbReference type="ChEBI" id="CHEBI:57498"/>
        <dbReference type="ChEBI" id="CHEBI:456216"/>
        <dbReference type="EC" id="2.4.1.21"/>
    </reaction>
</comment>
<evidence type="ECO:0000256" key="3">
    <source>
        <dbReference type="ARBA" id="ARBA00010281"/>
    </source>
</evidence>
<comment type="pathway">
    <text evidence="2">Glycan biosynthesis; starch biosynthesis.</text>
</comment>
<evidence type="ECO:0000259" key="10">
    <source>
        <dbReference type="SMART" id="SM01066"/>
    </source>
</evidence>
<feature type="compositionally biased region" description="Low complexity" evidence="9">
    <location>
        <begin position="74"/>
        <end position="109"/>
    </location>
</feature>
<feature type="region of interest" description="Disordered" evidence="9">
    <location>
        <begin position="1"/>
        <end position="109"/>
    </location>
</feature>
<keyword evidence="8" id="KW-0175">Coiled coil</keyword>
<dbReference type="InterPro" id="IPR011835">
    <property type="entry name" value="GS/SS"/>
</dbReference>
<feature type="compositionally biased region" description="Low complexity" evidence="9">
    <location>
        <begin position="27"/>
        <end position="46"/>
    </location>
</feature>
<keyword evidence="7" id="KW-0750">Starch biosynthesis</keyword>
<evidence type="ECO:0000313" key="11">
    <source>
        <dbReference type="EMBL" id="PSC67151.1"/>
    </source>
</evidence>
<keyword evidence="6" id="KW-0808">Transferase</keyword>
<dbReference type="GO" id="GO:0019252">
    <property type="term" value="P:starch biosynthetic process"/>
    <property type="evidence" value="ECO:0007669"/>
    <property type="project" value="UniProtKB-UniPathway"/>
</dbReference>
<dbReference type="EMBL" id="LHPF02000087">
    <property type="protein sequence ID" value="PSC67151.1"/>
    <property type="molecule type" value="Genomic_DNA"/>
</dbReference>
<dbReference type="GO" id="GO:2001070">
    <property type="term" value="F:starch binding"/>
    <property type="evidence" value="ECO:0007669"/>
    <property type="project" value="InterPro"/>
</dbReference>
<feature type="domain" description="Carbohydrate binding module family 25" evidence="10">
    <location>
        <begin position="155"/>
        <end position="249"/>
    </location>
</feature>
<evidence type="ECO:0000256" key="2">
    <source>
        <dbReference type="ARBA" id="ARBA00004727"/>
    </source>
</evidence>
<evidence type="ECO:0000256" key="4">
    <source>
        <dbReference type="ARBA" id="ARBA00012588"/>
    </source>
</evidence>
<feature type="coiled-coil region" evidence="8">
    <location>
        <begin position="264"/>
        <end position="294"/>
    </location>
</feature>
<dbReference type="CDD" id="cd03791">
    <property type="entry name" value="GT5_Glycogen_synthase_DULL1-like"/>
    <property type="match status" value="1"/>
</dbReference>
<comment type="similarity">
    <text evidence="3">Belongs to the glycosyltransferase 1 family. Bacterial/plant glycogen synthase subfamily.</text>
</comment>
<sequence length="1082" mass="118898">MLGTARPAAALRAVPRRAGGASGGGESTAAGRRGACRPRAVAPGRPDSGQPNELRYNYGTSTSTAGQQPGGGAPPSAASGSVAAAPDGAATTTARMAPPGSARPGPPVSAAAAAASWAAKRAAANKEVAEHDPGVVAKGREGWLFFTVPDVPVAGARCMVYFNRQQSEPLRNSGRSLLHAKFNTWEVSPEEGDRLDMTHDGRIPRADGVDYYRVELAVPEEAYEINFVFSNGEGTFDNNLTQNYLKPVEGPMTRDLWIDTAPERAEAAWQKMKAEEAARKAEEEAAALAAKEAKDQRLADEGVEQIKREYKNLREGGSSGEKGRWRMVPSSAQPGQRVLIQYNRLTGPFAGFEVPADAHLTLKIGHNNWKQPQDVKMQRAAAPPTVPQLTSAAAGAGTAAGTPPAVVARPVVEEGEWWEALVTVPIDACALNFVLTYFQHYDNNDRKDFKALIDLPAGVASVEAWADGMLPQLKKSIREQRLAAEAVAAELERQRRTAREAAQFKAEAVRRRQMRHVLFTQPEVVKAGQDVTVYYNPNNTNLNGRHAVFLKGGYNRWRHPRGFGPLEMTPPTEGEHFQATIQVPRDAYSMEFVFSDAAEGGEYDSNRGLDYHLPVQGSVVEEPPLHVVHIAVEMAPICKVGGLGDVVTSLGRAVQEQGHTVEVVLPRYNFFQQSPLLGGTQYETEFDFGGTKVFVSTCMVEGLRCFFVEPRNGMFDGPVYAGNNDGQRFDFFCKAALEFLLRTGRQPDILHCHDWSTADVARSYWQDYHQYGLWKPRVIFTIHNMDFGAQKLGEAAFFSQKFTTVSPSYAWEIGGHPAIAPNVGKLMGVRNGIDIDIWDPETDKYLPLGYNAQKVVEGKAAARAELRKRLNLTSWGDKPLVGVVSRLTKQKGTHLIAHSCFRTIDRGGQFVLLGSAPDPKIQSEFDELKNRYGGDNAAFCFAFDEPLSHLIYAACDLILVPSMFEPCGLTQMIAMRYGAIPVVRQTGGLRDTIFDVDNDKARAAWEMEGSTTWQEDGVDATNGFSFEGTDDGALDYAMNRALDAYYNDRQWFHGLQKRVMLQDWSWNKPANDYIQLYYSAME</sequence>
<dbReference type="InterPro" id="IPR013534">
    <property type="entry name" value="Starch_synth_cat_dom"/>
</dbReference>
<dbReference type="Gene3D" id="3.40.50.2000">
    <property type="entry name" value="Glycogen Phosphorylase B"/>
    <property type="match status" value="3"/>
</dbReference>
<dbReference type="EC" id="2.4.1.21" evidence="4"/>
<dbReference type="InterPro" id="IPR001296">
    <property type="entry name" value="Glyco_trans_1"/>
</dbReference>
<dbReference type="GO" id="GO:0009011">
    <property type="term" value="F:alpha-1,4-glucan glucosyltransferase (ADP-glucose donor) activity"/>
    <property type="evidence" value="ECO:0007669"/>
    <property type="project" value="UniProtKB-EC"/>
</dbReference>
<feature type="domain" description="Carbohydrate binding module family 25" evidence="10">
    <location>
        <begin position="335"/>
        <end position="454"/>
    </location>
</feature>
<accession>A0A2P6UZ87</accession>
<dbReference type="GO" id="GO:0004373">
    <property type="term" value="F:alpha-1,4-glucan glucosyltransferase (UDP-glucose donor) activity"/>
    <property type="evidence" value="ECO:0007669"/>
    <property type="project" value="InterPro"/>
</dbReference>
<dbReference type="SUPFAM" id="SSF53756">
    <property type="entry name" value="UDP-Glycosyltransferase/glycogen phosphorylase"/>
    <property type="match status" value="1"/>
</dbReference>
<dbReference type="HAMAP" id="MF_00484">
    <property type="entry name" value="Glycogen_synth"/>
    <property type="match status" value="1"/>
</dbReference>
<dbReference type="SMART" id="SM01066">
    <property type="entry name" value="CBM_25"/>
    <property type="match status" value="3"/>
</dbReference>
<reference evidence="11 12" key="1">
    <citation type="journal article" date="2018" name="Plant J.">
        <title>Genome sequences of Chlorella sorokiniana UTEX 1602 and Micractinium conductrix SAG 241.80: implications to maltose excretion by a green alga.</title>
        <authorList>
            <person name="Arriola M.B."/>
            <person name="Velmurugan N."/>
            <person name="Zhang Y."/>
            <person name="Plunkett M.H."/>
            <person name="Hondzo H."/>
            <person name="Barney B.M."/>
        </authorList>
    </citation>
    <scope>NUCLEOTIDE SEQUENCE [LARGE SCALE GENOMIC DNA]</scope>
    <source>
        <strain evidence="11 12">SAG 241.80</strain>
    </source>
</reference>
<evidence type="ECO:0000256" key="7">
    <source>
        <dbReference type="ARBA" id="ARBA00022922"/>
    </source>
</evidence>
<dbReference type="Pfam" id="PF00534">
    <property type="entry name" value="Glycos_transf_1"/>
    <property type="match status" value="1"/>
</dbReference>
<dbReference type="UniPathway" id="UPA00152"/>
<dbReference type="Pfam" id="PF08323">
    <property type="entry name" value="Glyco_transf_5"/>
    <property type="match status" value="1"/>
</dbReference>
<dbReference type="Pfam" id="PF16760">
    <property type="entry name" value="CBM53"/>
    <property type="match status" value="2"/>
</dbReference>
<name>A0A2P6UZ87_9CHLO</name>
<dbReference type="PANTHER" id="PTHR46083">
    <property type="match status" value="1"/>
</dbReference>
<dbReference type="STRING" id="554055.A0A2P6UZ87"/>
<gene>
    <name evidence="11" type="ORF">C2E20_9155</name>
</gene>
<evidence type="ECO:0000256" key="8">
    <source>
        <dbReference type="SAM" id="Coils"/>
    </source>
</evidence>
<keyword evidence="5" id="KW-0328">Glycosyltransferase</keyword>
<dbReference type="PANTHER" id="PTHR46083:SF5">
    <property type="entry name" value="STARCH SYNTHASE 3, CHLOROPLASTIC_AMYLOPLASTIC"/>
    <property type="match status" value="1"/>
</dbReference>
<evidence type="ECO:0000256" key="5">
    <source>
        <dbReference type="ARBA" id="ARBA00022676"/>
    </source>
</evidence>
<evidence type="ECO:0000256" key="9">
    <source>
        <dbReference type="SAM" id="MobiDB-lite"/>
    </source>
</evidence>
<dbReference type="InterPro" id="IPR005085">
    <property type="entry name" value="CBM25"/>
</dbReference>
<proteinExistence type="inferred from homology"/>
<feature type="compositionally biased region" description="Low complexity" evidence="9">
    <location>
        <begin position="1"/>
        <end position="19"/>
    </location>
</feature>
<keyword evidence="12" id="KW-1185">Reference proteome</keyword>
<dbReference type="Gene3D" id="2.60.40.10">
    <property type="entry name" value="Immunoglobulins"/>
    <property type="match status" value="2"/>
</dbReference>
<organism evidence="11 12">
    <name type="scientific">Micractinium conductrix</name>
    <dbReference type="NCBI Taxonomy" id="554055"/>
    <lineage>
        <taxon>Eukaryota</taxon>
        <taxon>Viridiplantae</taxon>
        <taxon>Chlorophyta</taxon>
        <taxon>core chlorophytes</taxon>
        <taxon>Trebouxiophyceae</taxon>
        <taxon>Chlorellales</taxon>
        <taxon>Chlorellaceae</taxon>
        <taxon>Chlorella clade</taxon>
        <taxon>Micractinium</taxon>
    </lineage>
</organism>
<protein>
    <recommendedName>
        <fullName evidence="4">starch synthase</fullName>
        <ecNumber evidence="4">2.4.1.21</ecNumber>
    </recommendedName>
</protein>
<evidence type="ECO:0000256" key="6">
    <source>
        <dbReference type="ARBA" id="ARBA00022679"/>
    </source>
</evidence>
<dbReference type="Proteomes" id="UP000239649">
    <property type="component" value="Unassembled WGS sequence"/>
</dbReference>
<dbReference type="InterPro" id="IPR013783">
    <property type="entry name" value="Ig-like_fold"/>
</dbReference>